<feature type="region of interest" description="Disordered" evidence="1">
    <location>
        <begin position="61"/>
        <end position="83"/>
    </location>
</feature>
<evidence type="ECO:0000313" key="2">
    <source>
        <dbReference type="EMBL" id="MBP0493390.1"/>
    </source>
</evidence>
<protein>
    <recommendedName>
        <fullName evidence="4">DUF2188 domain-containing protein</fullName>
    </recommendedName>
</protein>
<sequence length="83" mass="8904">MAKLTYTVVQVGSEWVIRLNDAEYTGYRSQESAVTAAKAVAAKLGLNGSDTFVEVRGTDGSTKTVFASDPEPPTIDSMMDAER</sequence>
<keyword evidence="3" id="KW-1185">Reference proteome</keyword>
<name>A0A940S5X1_9PROT</name>
<organism evidence="2 3">
    <name type="scientific">Roseomonas indoligenes</name>
    <dbReference type="NCBI Taxonomy" id="2820811"/>
    <lineage>
        <taxon>Bacteria</taxon>
        <taxon>Pseudomonadati</taxon>
        <taxon>Pseudomonadota</taxon>
        <taxon>Alphaproteobacteria</taxon>
        <taxon>Acetobacterales</taxon>
        <taxon>Roseomonadaceae</taxon>
        <taxon>Roseomonas</taxon>
    </lineage>
</organism>
<dbReference type="RefSeq" id="WP_209373618.1">
    <property type="nucleotide sequence ID" value="NZ_JAGIZA010000005.1"/>
</dbReference>
<evidence type="ECO:0000313" key="3">
    <source>
        <dbReference type="Proteomes" id="UP000677537"/>
    </source>
</evidence>
<comment type="caution">
    <text evidence="2">The sequence shown here is derived from an EMBL/GenBank/DDBJ whole genome shotgun (WGS) entry which is preliminary data.</text>
</comment>
<gene>
    <name evidence="2" type="ORF">J5Y10_11440</name>
</gene>
<dbReference type="Proteomes" id="UP000677537">
    <property type="component" value="Unassembled WGS sequence"/>
</dbReference>
<evidence type="ECO:0000256" key="1">
    <source>
        <dbReference type="SAM" id="MobiDB-lite"/>
    </source>
</evidence>
<dbReference type="EMBL" id="JAGIZA010000005">
    <property type="protein sequence ID" value="MBP0493390.1"/>
    <property type="molecule type" value="Genomic_DNA"/>
</dbReference>
<dbReference type="AlphaFoldDB" id="A0A940S5X1"/>
<accession>A0A940S5X1</accession>
<evidence type="ECO:0008006" key="4">
    <source>
        <dbReference type="Google" id="ProtNLM"/>
    </source>
</evidence>
<proteinExistence type="predicted"/>
<reference evidence="2" key="1">
    <citation type="submission" date="2021-03" db="EMBL/GenBank/DDBJ databases">
        <authorList>
            <person name="So Y."/>
        </authorList>
    </citation>
    <scope>NUCLEOTIDE SEQUENCE</scope>
    <source>
        <strain evidence="2">SG15</strain>
    </source>
</reference>